<dbReference type="InterPro" id="IPR013780">
    <property type="entry name" value="Glyco_hydro_b"/>
</dbReference>
<dbReference type="Gene3D" id="3.20.20.80">
    <property type="entry name" value="Glycosidases"/>
    <property type="match status" value="1"/>
</dbReference>
<dbReference type="PANTHER" id="PTHR43863:SF2">
    <property type="entry name" value="MALTASE-GLUCOAMYLASE"/>
    <property type="match status" value="1"/>
</dbReference>
<dbReference type="SUPFAM" id="SSF51011">
    <property type="entry name" value="Glycosyl hydrolase domain"/>
    <property type="match status" value="1"/>
</dbReference>
<evidence type="ECO:0000313" key="6">
    <source>
        <dbReference type="EMBL" id="UNM14139.1"/>
    </source>
</evidence>
<dbReference type="Pfam" id="PF21365">
    <property type="entry name" value="Glyco_hydro_31_3rd"/>
    <property type="match status" value="1"/>
</dbReference>
<organism evidence="6 7">
    <name type="scientific">Streptomyces formicae</name>
    <dbReference type="NCBI Taxonomy" id="1616117"/>
    <lineage>
        <taxon>Bacteria</taxon>
        <taxon>Bacillati</taxon>
        <taxon>Actinomycetota</taxon>
        <taxon>Actinomycetes</taxon>
        <taxon>Kitasatosporales</taxon>
        <taxon>Streptomycetaceae</taxon>
        <taxon>Streptomyces</taxon>
    </lineage>
</organism>
<evidence type="ECO:0000256" key="3">
    <source>
        <dbReference type="SAM" id="MobiDB-lite"/>
    </source>
</evidence>
<keyword evidence="4" id="KW-0732">Signal</keyword>
<comment type="similarity">
    <text evidence="1 2">Belongs to the glycosyl hydrolase 31 family.</text>
</comment>
<feature type="chain" id="PRO_5045070818" evidence="4">
    <location>
        <begin position="31"/>
        <end position="1014"/>
    </location>
</feature>
<dbReference type="InterPro" id="IPR017853">
    <property type="entry name" value="GH"/>
</dbReference>
<dbReference type="InterPro" id="IPR048395">
    <property type="entry name" value="Glyco_hydro_31_C"/>
</dbReference>
<dbReference type="RefSeq" id="WP_242333257.1">
    <property type="nucleotide sequence ID" value="NZ_CP071872.1"/>
</dbReference>
<dbReference type="InterPro" id="IPR013222">
    <property type="entry name" value="Glyco_hyd_98_carb-bd"/>
</dbReference>
<gene>
    <name evidence="6" type="ORF">J4032_24090</name>
</gene>
<dbReference type="SUPFAM" id="SSF49785">
    <property type="entry name" value="Galactose-binding domain-like"/>
    <property type="match status" value="1"/>
</dbReference>
<proteinExistence type="inferred from homology"/>
<evidence type="ECO:0000256" key="1">
    <source>
        <dbReference type="ARBA" id="ARBA00007806"/>
    </source>
</evidence>
<feature type="domain" description="Glycosyl hydrolase family 98 putative carbohydrate-binding module" evidence="5">
    <location>
        <begin position="868"/>
        <end position="1013"/>
    </location>
</feature>
<dbReference type="SUPFAM" id="SSF74650">
    <property type="entry name" value="Galactose mutarotase-like"/>
    <property type="match status" value="1"/>
</dbReference>
<dbReference type="SMART" id="SM00776">
    <property type="entry name" value="NPCBM"/>
    <property type="match status" value="1"/>
</dbReference>
<keyword evidence="7" id="KW-1185">Reference proteome</keyword>
<dbReference type="Gene3D" id="2.60.120.1060">
    <property type="entry name" value="NPCBM/NEW2 domain"/>
    <property type="match status" value="1"/>
</dbReference>
<dbReference type="Pfam" id="PF10633">
    <property type="entry name" value="NPCBM_assoc"/>
    <property type="match status" value="1"/>
</dbReference>
<dbReference type="InterPro" id="IPR018905">
    <property type="entry name" value="A-galactase_NEW3"/>
</dbReference>
<dbReference type="Gene3D" id="2.60.40.1760">
    <property type="entry name" value="glycosyl hydrolase (family 31)"/>
    <property type="match status" value="1"/>
</dbReference>
<dbReference type="InterPro" id="IPR051816">
    <property type="entry name" value="Glycosyl_Hydrolase_31"/>
</dbReference>
<dbReference type="InterPro" id="IPR033403">
    <property type="entry name" value="DUF5110"/>
</dbReference>
<dbReference type="Pfam" id="PF01055">
    <property type="entry name" value="Glyco_hydro_31_2nd"/>
    <property type="match status" value="1"/>
</dbReference>
<keyword evidence="2" id="KW-0326">Glycosidase</keyword>
<dbReference type="CDD" id="cd14752">
    <property type="entry name" value="GH31_N"/>
    <property type="match status" value="1"/>
</dbReference>
<feature type="signal peptide" evidence="4">
    <location>
        <begin position="1"/>
        <end position="30"/>
    </location>
</feature>
<reference evidence="6 7" key="1">
    <citation type="submission" date="2021-03" db="EMBL/GenBank/DDBJ databases">
        <title>Complete genome of Streptomyces formicae strain 1H-GS9 (DSM 100524).</title>
        <authorList>
            <person name="Atanasov K.E."/>
            <person name="Altabella T."/>
            <person name="Ferrer A."/>
        </authorList>
    </citation>
    <scope>NUCLEOTIDE SEQUENCE [LARGE SCALE GENOMIC DNA]</scope>
    <source>
        <strain evidence="6 7">1H-GS9</strain>
    </source>
</reference>
<name>A0ABY3WRR6_9ACTN</name>
<dbReference type="EMBL" id="CP071872">
    <property type="protein sequence ID" value="UNM14139.1"/>
    <property type="molecule type" value="Genomic_DNA"/>
</dbReference>
<dbReference type="InterPro" id="IPR025887">
    <property type="entry name" value="Glyco_hydro_31_N_dom"/>
</dbReference>
<feature type="region of interest" description="Disordered" evidence="3">
    <location>
        <begin position="883"/>
        <end position="906"/>
    </location>
</feature>
<dbReference type="Pfam" id="PF08305">
    <property type="entry name" value="NPCBM"/>
    <property type="match status" value="1"/>
</dbReference>
<dbReference type="Pfam" id="PF13802">
    <property type="entry name" value="Gal_mutarotas_2"/>
    <property type="match status" value="1"/>
</dbReference>
<dbReference type="InterPro" id="IPR008979">
    <property type="entry name" value="Galactose-bd-like_sf"/>
</dbReference>
<protein>
    <submittedName>
        <fullName evidence="6">NPCBM/NEW2 domain-containing protein</fullName>
    </submittedName>
</protein>
<dbReference type="InterPro" id="IPR013783">
    <property type="entry name" value="Ig-like_fold"/>
</dbReference>
<evidence type="ECO:0000259" key="5">
    <source>
        <dbReference type="SMART" id="SM00776"/>
    </source>
</evidence>
<dbReference type="InterPro" id="IPR000322">
    <property type="entry name" value="Glyco_hydro_31_TIM"/>
</dbReference>
<dbReference type="SUPFAM" id="SSF51445">
    <property type="entry name" value="(Trans)glycosidases"/>
    <property type="match status" value="1"/>
</dbReference>
<dbReference type="InterPro" id="IPR011013">
    <property type="entry name" value="Gal_mutarotase_sf_dom"/>
</dbReference>
<sequence>MQSPIRIRAVVAGALLGLLAVFAGPGGAHAEPAPTTVGDVTGFTAEGSVYRLSAGQAEARVSFVSPETFRLELAPDGTFTDPAGDDIVLPQGRPPATRWKDRGDRYELSTSAVTLRAYKSPLRFALYRADGTRLWAETTGLTWSEGKTTQSLTRGADEQFYGAGMQNGRGNTSHRGKTVEAGVDYNWNDGGHPNSVPFYLSSTGYGVYRNTYAPNTYVFGEPVTTTAQEERFDAYYFAGPEMKDVIGQYTKLTGKPFMPPVYGLEIGDADCYLHNANRGERHTLDSLKVADGYVEHDMPNGWMLVNDGYGCGYENLAETAQGLQQRKMQLGLWTEDGLDTLAEQVKAGQRVAKLDVAWVGAGYKFALDGCKDAYAGIEANSDARGFTWAPESWSGAQRCGVQWSGDQSGSWEYIRWQIPTYAGASMSGLAYTTGDVDGIFGGSPKTYTRDLQWKMFLPVTMTMDGWAASDKQPFRYGEPYTSINRDYLKLHESLLPYIYSHAHEATKTGVGLARPLVLEYPDDPRAATDAAKYEFLSGEDFLVAPVYQDAAERDGIYLPKGTWIDYWSGRTYEGPVTVDDYSAPLDTLPLFVRAGATVPMWPGGIRSYADRTADSPLAWDIYPQGNSSFTLYEDDGVTREHRAGKYATQRAEVEAPKRGAGDVTVRIGASRGSYDGKSRARPYEFTVHTGDAPRSVGLNGRDLPRLSGRAAFDAAGQGWWYDQDDRGGVVRVKTAALPTDRGFELELEDTAAVGGAVPGAAAVVSAPGGQELGAGTPGKVAVDVTAGSRDATGVSVSLEAPEGWQVTPAAAVDRIPAGTTRRIEVDVTPARDSEPGEATLTATARYRSAGASRTSVQRFAAGVMPEPPSGDAWASDLVWLTSTNGWGPPERDRSNGESGASDGHTLTLAGTTYEKGIGAHADSDIEVYLGGRCTSFTADVGIDDEINGYGEVAFSVEADGKVLWTSPALTGASATVPAEVDVTGARHVHLKITDTNSSKSGDHGDWAAARFHCG</sequence>
<evidence type="ECO:0000256" key="2">
    <source>
        <dbReference type="RuleBase" id="RU361185"/>
    </source>
</evidence>
<dbReference type="Pfam" id="PF17137">
    <property type="entry name" value="DUF5110"/>
    <property type="match status" value="1"/>
</dbReference>
<keyword evidence="2" id="KW-0378">Hydrolase</keyword>
<evidence type="ECO:0000313" key="7">
    <source>
        <dbReference type="Proteomes" id="UP000828924"/>
    </source>
</evidence>
<dbReference type="Gene3D" id="2.60.40.10">
    <property type="entry name" value="Immunoglobulins"/>
    <property type="match status" value="1"/>
</dbReference>
<dbReference type="Proteomes" id="UP000828924">
    <property type="component" value="Chromosome"/>
</dbReference>
<dbReference type="InterPro" id="IPR038637">
    <property type="entry name" value="NPCBM_sf"/>
</dbReference>
<dbReference type="Gene3D" id="2.60.40.1180">
    <property type="entry name" value="Golgi alpha-mannosidase II"/>
    <property type="match status" value="2"/>
</dbReference>
<accession>A0ABY3WRR6</accession>
<dbReference type="PANTHER" id="PTHR43863">
    <property type="entry name" value="HYDROLASE, PUTATIVE (AFU_ORTHOLOGUE AFUA_1G03140)-RELATED"/>
    <property type="match status" value="1"/>
</dbReference>
<evidence type="ECO:0000256" key="4">
    <source>
        <dbReference type="SAM" id="SignalP"/>
    </source>
</evidence>